<keyword evidence="2" id="KW-1185">Reference proteome</keyword>
<protein>
    <recommendedName>
        <fullName evidence="3">HNH endonuclease</fullName>
    </recommendedName>
</protein>
<organism evidence="1 2">
    <name type="scientific">Leisingera daeponensis</name>
    <dbReference type="NCBI Taxonomy" id="405746"/>
    <lineage>
        <taxon>Bacteria</taxon>
        <taxon>Pseudomonadati</taxon>
        <taxon>Pseudomonadota</taxon>
        <taxon>Alphaproteobacteria</taxon>
        <taxon>Rhodobacterales</taxon>
        <taxon>Roseobacteraceae</taxon>
        <taxon>Leisingera</taxon>
    </lineage>
</organism>
<gene>
    <name evidence="1" type="ORF">KUV26_07750</name>
</gene>
<accession>A0ABS7NDQ2</accession>
<dbReference type="InterPro" id="IPR003615">
    <property type="entry name" value="HNH_nuc"/>
</dbReference>
<evidence type="ECO:0008006" key="3">
    <source>
        <dbReference type="Google" id="ProtNLM"/>
    </source>
</evidence>
<sequence length="324" mass="36075">MIKVPRDPTLPDLPVYTRQNSKALDGTKITKYDQEKEKAIAFFTDPANYENDEKKTKKSFKFVVYKNDGLVALLEKTFGKKCAYCESNFAAVTPSDIEHFRPKSAIKIDAGELKPGYFWLAGDWTNLLISCPDCNRSRTHEVPGQSAGVVLGKATQFPLADEATRVRAPADSLAAEEAVRLLIDPCVEDPEDHLEFDLDGNVRARIRNGVPSDKGAVSIDVYALRRKALVEARKAALLDLEFSIEELTDLVIQNNRMHEDGVAPDMIERNKTQIARCMKRLAGLFDDNAEYLAAKHDWLRARNEAGAFALLGDFGIDPMDLIAA</sequence>
<dbReference type="CDD" id="cd00085">
    <property type="entry name" value="HNHc"/>
    <property type="match status" value="1"/>
</dbReference>
<dbReference type="Gene3D" id="1.10.30.50">
    <property type="match status" value="1"/>
</dbReference>
<proteinExistence type="predicted"/>
<evidence type="ECO:0000313" key="2">
    <source>
        <dbReference type="Proteomes" id="UP000766629"/>
    </source>
</evidence>
<reference evidence="1 2" key="1">
    <citation type="submission" date="2021-06" db="EMBL/GenBank/DDBJ databases">
        <title>50 bacteria genomes isolated from Dapeng, Shenzhen, China.</title>
        <authorList>
            <person name="Zheng W."/>
            <person name="Yu S."/>
            <person name="Huang Y."/>
        </authorList>
    </citation>
    <scope>NUCLEOTIDE SEQUENCE [LARGE SCALE GENOMIC DNA]</scope>
    <source>
        <strain evidence="1 2">DP1N14-2</strain>
    </source>
</reference>
<dbReference type="Proteomes" id="UP000766629">
    <property type="component" value="Unassembled WGS sequence"/>
</dbReference>
<comment type="caution">
    <text evidence="1">The sequence shown here is derived from an EMBL/GenBank/DDBJ whole genome shotgun (WGS) entry which is preliminary data.</text>
</comment>
<evidence type="ECO:0000313" key="1">
    <source>
        <dbReference type="EMBL" id="MBY6139330.1"/>
    </source>
</evidence>
<dbReference type="RefSeq" id="WP_222507927.1">
    <property type="nucleotide sequence ID" value="NZ_JAHVJA010000002.1"/>
</dbReference>
<dbReference type="EMBL" id="JAHVJA010000002">
    <property type="protein sequence ID" value="MBY6139330.1"/>
    <property type="molecule type" value="Genomic_DNA"/>
</dbReference>
<name>A0ABS7NDQ2_9RHOB</name>